<sequence>MNKKHSYIGISFIVLLFGIYAVPKIVKHFQKADLHTFTKVPAFEFTNQEGKTITNQDYLGKVYVVEFFFSTCPTICPIMNEQMLTIQNEFFGNPEFGIASISITPEIDTPKVLKEYADRMGITHKNWHLLTGKPEADVYKLSNHGFKLYAGKGEQDHGGFEHSGLFALVDKDGYIRSRYDEHGNPIMYYRALPEQSFPNQISELKKDIKLLLNE</sequence>
<dbReference type="KEGG" id="ten:LPB136_09330"/>
<feature type="binding site" evidence="3">
    <location>
        <position position="162"/>
    </location>
    <ligand>
        <name>Cu cation</name>
        <dbReference type="ChEBI" id="CHEBI:23378"/>
    </ligand>
</feature>
<dbReference type="InterPro" id="IPR036249">
    <property type="entry name" value="Thioredoxin-like_sf"/>
</dbReference>
<dbReference type="AlphaFoldDB" id="A0A1L3JK99"/>
<feature type="disulfide bond" description="Redox-active" evidence="4">
    <location>
        <begin position="72"/>
        <end position="76"/>
    </location>
</feature>
<feature type="transmembrane region" description="Helical" evidence="5">
    <location>
        <begin position="6"/>
        <end position="22"/>
    </location>
</feature>
<dbReference type="InterPro" id="IPR013766">
    <property type="entry name" value="Thioredoxin_domain"/>
</dbReference>
<dbReference type="Gene3D" id="3.40.30.10">
    <property type="entry name" value="Glutaredoxin"/>
    <property type="match status" value="1"/>
</dbReference>
<keyword evidence="8" id="KW-1185">Reference proteome</keyword>
<dbReference type="STRING" id="1850252.LPB136_09330"/>
<keyword evidence="5" id="KW-1133">Transmembrane helix</keyword>
<evidence type="ECO:0000259" key="6">
    <source>
        <dbReference type="PROSITE" id="PS51352"/>
    </source>
</evidence>
<feature type="binding site" evidence="3">
    <location>
        <position position="76"/>
    </location>
    <ligand>
        <name>Cu cation</name>
        <dbReference type="ChEBI" id="CHEBI:23378"/>
    </ligand>
</feature>
<dbReference type="Pfam" id="PF02630">
    <property type="entry name" value="SCO1-SenC"/>
    <property type="match status" value="1"/>
</dbReference>
<dbReference type="PANTHER" id="PTHR12151:SF25">
    <property type="entry name" value="LINALOOL DEHYDRATASE_ISOMERASE DOMAIN-CONTAINING PROTEIN"/>
    <property type="match status" value="1"/>
</dbReference>
<dbReference type="PROSITE" id="PS51352">
    <property type="entry name" value="THIOREDOXIN_2"/>
    <property type="match status" value="1"/>
</dbReference>
<evidence type="ECO:0000256" key="4">
    <source>
        <dbReference type="PIRSR" id="PIRSR603782-2"/>
    </source>
</evidence>
<accession>A0A1L3JK99</accession>
<keyword evidence="4" id="KW-1015">Disulfide bond</keyword>
<dbReference type="PANTHER" id="PTHR12151">
    <property type="entry name" value="ELECTRON TRANSPORT PROTIN SCO1/SENC FAMILY MEMBER"/>
    <property type="match status" value="1"/>
</dbReference>
<name>A0A1L3JK99_9FLAO</name>
<feature type="binding site" evidence="3">
    <location>
        <position position="72"/>
    </location>
    <ligand>
        <name>Cu cation</name>
        <dbReference type="ChEBI" id="CHEBI:23378"/>
    </ligand>
</feature>
<gene>
    <name evidence="7" type="ORF">LPB136_09330</name>
</gene>
<dbReference type="InterPro" id="IPR003782">
    <property type="entry name" value="SCO1/SenC"/>
</dbReference>
<evidence type="ECO:0000256" key="2">
    <source>
        <dbReference type="ARBA" id="ARBA00023008"/>
    </source>
</evidence>
<feature type="domain" description="Thioredoxin" evidence="6">
    <location>
        <begin position="34"/>
        <end position="206"/>
    </location>
</feature>
<proteinExistence type="inferred from homology"/>
<keyword evidence="5" id="KW-0472">Membrane</keyword>
<keyword evidence="3" id="KW-0479">Metal-binding</keyword>
<keyword evidence="5" id="KW-0812">Transmembrane</keyword>
<evidence type="ECO:0000313" key="8">
    <source>
        <dbReference type="Proteomes" id="UP000181898"/>
    </source>
</evidence>
<keyword evidence="2 3" id="KW-0186">Copper</keyword>
<protein>
    <submittedName>
        <fullName evidence="7">SCO family protein</fullName>
    </submittedName>
</protein>
<dbReference type="GO" id="GO:0046872">
    <property type="term" value="F:metal ion binding"/>
    <property type="evidence" value="ECO:0007669"/>
    <property type="project" value="UniProtKB-KW"/>
</dbReference>
<comment type="similarity">
    <text evidence="1">Belongs to the SCO1/2 family.</text>
</comment>
<dbReference type="OrthoDB" id="9811998at2"/>
<evidence type="ECO:0000313" key="7">
    <source>
        <dbReference type="EMBL" id="APG65548.1"/>
    </source>
</evidence>
<organism evidence="7 8">
    <name type="scientific">Tenacibaculum todarodis</name>
    <dbReference type="NCBI Taxonomy" id="1850252"/>
    <lineage>
        <taxon>Bacteria</taxon>
        <taxon>Pseudomonadati</taxon>
        <taxon>Bacteroidota</taxon>
        <taxon>Flavobacteriia</taxon>
        <taxon>Flavobacteriales</taxon>
        <taxon>Flavobacteriaceae</taxon>
        <taxon>Tenacibaculum</taxon>
    </lineage>
</organism>
<dbReference type="Proteomes" id="UP000181898">
    <property type="component" value="Chromosome"/>
</dbReference>
<dbReference type="CDD" id="cd02968">
    <property type="entry name" value="SCO"/>
    <property type="match status" value="1"/>
</dbReference>
<dbReference type="EMBL" id="CP018155">
    <property type="protein sequence ID" value="APG65548.1"/>
    <property type="molecule type" value="Genomic_DNA"/>
</dbReference>
<evidence type="ECO:0000256" key="5">
    <source>
        <dbReference type="SAM" id="Phobius"/>
    </source>
</evidence>
<evidence type="ECO:0000256" key="1">
    <source>
        <dbReference type="ARBA" id="ARBA00010996"/>
    </source>
</evidence>
<evidence type="ECO:0000256" key="3">
    <source>
        <dbReference type="PIRSR" id="PIRSR603782-1"/>
    </source>
</evidence>
<dbReference type="SUPFAM" id="SSF52833">
    <property type="entry name" value="Thioredoxin-like"/>
    <property type="match status" value="1"/>
</dbReference>
<reference evidence="7 8" key="1">
    <citation type="submission" date="2016-11" db="EMBL/GenBank/DDBJ databases">
        <title>Tenacibaculum sp. LPB0136, isolated from marine environment.</title>
        <authorList>
            <person name="Kim E."/>
            <person name="Yi H."/>
        </authorList>
    </citation>
    <scope>NUCLEOTIDE SEQUENCE [LARGE SCALE GENOMIC DNA]</scope>
    <source>
        <strain evidence="7 8">LPB0136</strain>
    </source>
</reference>
<dbReference type="RefSeq" id="WP_072556072.1">
    <property type="nucleotide sequence ID" value="NZ_CP018155.1"/>
</dbReference>